<dbReference type="Proteomes" id="UP000314294">
    <property type="component" value="Unassembled WGS sequence"/>
</dbReference>
<comment type="caution">
    <text evidence="1">The sequence shown here is derived from an EMBL/GenBank/DDBJ whole genome shotgun (WGS) entry which is preliminary data.</text>
</comment>
<name>A0A4Z2FLC6_9TELE</name>
<gene>
    <name evidence="1" type="ORF">EYF80_048267</name>
</gene>
<accession>A0A4Z2FLC6</accession>
<reference evidence="1 2" key="1">
    <citation type="submission" date="2019-03" db="EMBL/GenBank/DDBJ databases">
        <title>First draft genome of Liparis tanakae, snailfish: a comprehensive survey of snailfish specific genes.</title>
        <authorList>
            <person name="Kim W."/>
            <person name="Song I."/>
            <person name="Jeong J.-H."/>
            <person name="Kim D."/>
            <person name="Kim S."/>
            <person name="Ryu S."/>
            <person name="Song J.Y."/>
            <person name="Lee S.K."/>
        </authorList>
    </citation>
    <scope>NUCLEOTIDE SEQUENCE [LARGE SCALE GENOMIC DNA]</scope>
    <source>
        <tissue evidence="1">Muscle</tissue>
    </source>
</reference>
<sequence length="207" mass="22270">MKSDSVSRGGQGHTLKDKKIFVGLLLVPYGYACTGPLCEDVGRSLAGRARPICQSTDRPGLVQTDLAWIGRIGLAWTTLVQSAPWPASFSLHLSLQAFSLHLGMLAFSPHLAQLAFSLLFSLHLGLQDVDLHLSQLAFSLHLSLHLGLQAFSLHSSLTGFSQHLVLIAISLNVGLQSASLQPGLLAFSLRSDLLATSIHYVLLRVGK</sequence>
<keyword evidence="2" id="KW-1185">Reference proteome</keyword>
<evidence type="ECO:0000313" key="1">
    <source>
        <dbReference type="EMBL" id="TNN41553.1"/>
    </source>
</evidence>
<dbReference type="AlphaFoldDB" id="A0A4Z2FLC6"/>
<organism evidence="1 2">
    <name type="scientific">Liparis tanakae</name>
    <name type="common">Tanaka's snailfish</name>
    <dbReference type="NCBI Taxonomy" id="230148"/>
    <lineage>
        <taxon>Eukaryota</taxon>
        <taxon>Metazoa</taxon>
        <taxon>Chordata</taxon>
        <taxon>Craniata</taxon>
        <taxon>Vertebrata</taxon>
        <taxon>Euteleostomi</taxon>
        <taxon>Actinopterygii</taxon>
        <taxon>Neopterygii</taxon>
        <taxon>Teleostei</taxon>
        <taxon>Neoteleostei</taxon>
        <taxon>Acanthomorphata</taxon>
        <taxon>Eupercaria</taxon>
        <taxon>Perciformes</taxon>
        <taxon>Cottioidei</taxon>
        <taxon>Cottales</taxon>
        <taxon>Liparidae</taxon>
        <taxon>Liparis</taxon>
    </lineage>
</organism>
<proteinExistence type="predicted"/>
<evidence type="ECO:0000313" key="2">
    <source>
        <dbReference type="Proteomes" id="UP000314294"/>
    </source>
</evidence>
<dbReference type="EMBL" id="SRLO01001098">
    <property type="protein sequence ID" value="TNN41553.1"/>
    <property type="molecule type" value="Genomic_DNA"/>
</dbReference>
<protein>
    <submittedName>
        <fullName evidence="1">Uncharacterized protein</fullName>
    </submittedName>
</protein>